<dbReference type="Proteomes" id="UP000054359">
    <property type="component" value="Unassembled WGS sequence"/>
</dbReference>
<protein>
    <submittedName>
        <fullName evidence="1">Uncharacterized protein</fullName>
    </submittedName>
</protein>
<keyword evidence="2" id="KW-1185">Reference proteome</keyword>
<evidence type="ECO:0000313" key="1">
    <source>
        <dbReference type="EMBL" id="KFM62081.1"/>
    </source>
</evidence>
<name>A0A087TAE2_STEMI</name>
<gene>
    <name evidence="1" type="ORF">X975_00297</name>
</gene>
<accession>A0A087TAE2</accession>
<evidence type="ECO:0000313" key="2">
    <source>
        <dbReference type="Proteomes" id="UP000054359"/>
    </source>
</evidence>
<sequence>MGTVLIWHIYPPLSLFWTLRMWRTKFRLSLWLKDIR</sequence>
<dbReference type="EMBL" id="KK114280">
    <property type="protein sequence ID" value="KFM62081.1"/>
    <property type="molecule type" value="Genomic_DNA"/>
</dbReference>
<dbReference type="AlphaFoldDB" id="A0A087TAE2"/>
<reference evidence="1 2" key="1">
    <citation type="submission" date="2013-11" db="EMBL/GenBank/DDBJ databases">
        <title>Genome sequencing of Stegodyphus mimosarum.</title>
        <authorList>
            <person name="Bechsgaard J."/>
        </authorList>
    </citation>
    <scope>NUCLEOTIDE SEQUENCE [LARGE SCALE GENOMIC DNA]</scope>
</reference>
<feature type="non-terminal residue" evidence="1">
    <location>
        <position position="36"/>
    </location>
</feature>
<organism evidence="1 2">
    <name type="scientific">Stegodyphus mimosarum</name>
    <name type="common">African social velvet spider</name>
    <dbReference type="NCBI Taxonomy" id="407821"/>
    <lineage>
        <taxon>Eukaryota</taxon>
        <taxon>Metazoa</taxon>
        <taxon>Ecdysozoa</taxon>
        <taxon>Arthropoda</taxon>
        <taxon>Chelicerata</taxon>
        <taxon>Arachnida</taxon>
        <taxon>Araneae</taxon>
        <taxon>Araneomorphae</taxon>
        <taxon>Entelegynae</taxon>
        <taxon>Eresoidea</taxon>
        <taxon>Eresidae</taxon>
        <taxon>Stegodyphus</taxon>
    </lineage>
</organism>
<proteinExistence type="predicted"/>